<accession>A0A6G1IRH9</accession>
<dbReference type="Proteomes" id="UP000799291">
    <property type="component" value="Unassembled WGS sequence"/>
</dbReference>
<dbReference type="PANTHER" id="PTHR23084:SF263">
    <property type="entry name" value="MORN REPEAT-CONTAINING PROTEIN 1"/>
    <property type="match status" value="1"/>
</dbReference>
<keyword evidence="3" id="KW-0677">Repeat</keyword>
<evidence type="ECO:0000313" key="10">
    <source>
        <dbReference type="Proteomes" id="UP000799291"/>
    </source>
</evidence>
<comment type="subcellular location">
    <subcellularLocation>
        <location evidence="1">Cytoplasm</location>
    </subcellularLocation>
</comment>
<evidence type="ECO:0000256" key="5">
    <source>
        <dbReference type="PROSITE-ProRule" id="PRU00175"/>
    </source>
</evidence>
<keyword evidence="5" id="KW-0863">Zinc-finger</keyword>
<dbReference type="SMART" id="SM00698">
    <property type="entry name" value="MORN"/>
    <property type="match status" value="4"/>
</dbReference>
<dbReference type="Gene3D" id="2.60.210.10">
    <property type="entry name" value="Apoptosis, Tumor Necrosis Factor Receptor Associated Protein 2, Chain A"/>
    <property type="match status" value="1"/>
</dbReference>
<evidence type="ECO:0000256" key="1">
    <source>
        <dbReference type="ARBA" id="ARBA00004496"/>
    </source>
</evidence>
<dbReference type="SMART" id="SM00184">
    <property type="entry name" value="RING"/>
    <property type="match status" value="1"/>
</dbReference>
<feature type="compositionally biased region" description="Basic and acidic residues" evidence="6">
    <location>
        <begin position="355"/>
        <end position="366"/>
    </location>
</feature>
<dbReference type="InterPro" id="IPR024729">
    <property type="entry name" value="USP7_ICP0-binding_dom"/>
</dbReference>
<dbReference type="InterPro" id="IPR002083">
    <property type="entry name" value="MATH/TRAF_dom"/>
</dbReference>
<dbReference type="Pfam" id="PF22486">
    <property type="entry name" value="MATH_2"/>
    <property type="match status" value="1"/>
</dbReference>
<dbReference type="SUPFAM" id="SSF82185">
    <property type="entry name" value="Histone H3 K4-specific methyltransferase SET7/9 N-terminal domain"/>
    <property type="match status" value="1"/>
</dbReference>
<feature type="region of interest" description="Disordered" evidence="6">
    <location>
        <begin position="1"/>
        <end position="240"/>
    </location>
</feature>
<dbReference type="InterPro" id="IPR013083">
    <property type="entry name" value="Znf_RING/FYVE/PHD"/>
</dbReference>
<feature type="compositionally biased region" description="Polar residues" evidence="6">
    <location>
        <begin position="1034"/>
        <end position="1046"/>
    </location>
</feature>
<feature type="compositionally biased region" description="Low complexity" evidence="6">
    <location>
        <begin position="132"/>
        <end position="142"/>
    </location>
</feature>
<evidence type="ECO:0000256" key="2">
    <source>
        <dbReference type="ARBA" id="ARBA00022490"/>
    </source>
</evidence>
<evidence type="ECO:0000256" key="3">
    <source>
        <dbReference type="ARBA" id="ARBA00022737"/>
    </source>
</evidence>
<dbReference type="SUPFAM" id="SSF57850">
    <property type="entry name" value="RING/U-box"/>
    <property type="match status" value="1"/>
</dbReference>
<feature type="region of interest" description="Disordered" evidence="6">
    <location>
        <begin position="964"/>
        <end position="1085"/>
    </location>
</feature>
<keyword evidence="4" id="KW-0833">Ubl conjugation pathway</keyword>
<dbReference type="PROSITE" id="PS50089">
    <property type="entry name" value="ZF_RING_2"/>
    <property type="match status" value="1"/>
</dbReference>
<dbReference type="InterPro" id="IPR003409">
    <property type="entry name" value="MORN"/>
</dbReference>
<dbReference type="SUPFAM" id="SSF54001">
    <property type="entry name" value="Cysteine proteinases"/>
    <property type="match status" value="1"/>
</dbReference>
<keyword evidence="2" id="KW-0963">Cytoplasm</keyword>
<evidence type="ECO:0000256" key="4">
    <source>
        <dbReference type="ARBA" id="ARBA00022786"/>
    </source>
</evidence>
<feature type="region of interest" description="Disordered" evidence="6">
    <location>
        <begin position="319"/>
        <end position="373"/>
    </location>
</feature>
<feature type="region of interest" description="Disordered" evidence="6">
    <location>
        <begin position="1100"/>
        <end position="1122"/>
    </location>
</feature>
<evidence type="ECO:0000256" key="6">
    <source>
        <dbReference type="SAM" id="MobiDB-lite"/>
    </source>
</evidence>
<feature type="compositionally biased region" description="Basic and acidic residues" evidence="6">
    <location>
        <begin position="211"/>
        <end position="228"/>
    </location>
</feature>
<sequence length="1401" mass="154072">MSVANVEQAPHLHFGQPPSSPPFSSPHSPTESHHPQPPVSSPHPPLAEDVDMSTSTTLPPTGQRHDREDAVMQDGLTNGVATTAPGADSREPASNVAVEVAAVPADEDAMDTTPDNSQGLVLPNGSADPQEAAAIAPSSPAPNGVLQEEAADNNDQSPPAPIDAPQTDSTRTEPPPANPSLEPPPPPPPVEPVRSDSESSDEDDGGQPWHPIHEDTSTPDETELKEIEASTETSALDHEHWEKKAFLPLDDPEYTAGATGRIEWSIENYNGTREKPNRDLVMKSEPVTIGGYEWQIKFYPKGNNSDHLSVYVECLSVGDKKKQKKEDEENDSDNMRDADAMETSAEEVEGASPLEQKEESTHREIQHTPLPLLQSKGIPKRKSVAAQVSVVLYNPSEPRVNYSKTCLHRFCAASPDWGWTRFHGPYYDIPHRMRGQRQALLRNDKLAFTGYIRIINDETNCLWEHPSSENVWDSFAMTGLQSLALGDAVSPISTPGGNMISAIAPWMLFRPFRQLLYHFQVPDPEEQPFVQPKPLISALQKVLYMLRTDVQPGAGAVTLEDVLDALEWYGIQERLDKLDVVAIWEYLRSKIEDELRDTPFANALEALCGPKRDYINGVPSYRAPVVGVGSMQEAVNQSTELVAAGAALPKLLSIELERQAFDKASRSYVKLMNKVSLDDHINVRGTTYTLYGFIVHKQTLQSYVYQPILRPEGPGSKWYSYSVGREGNVVKCLTKRQAVTAHEGKAGLERVTGNDPVAYIAMYVRDDVAGSALMLQAESEPWKVPEWISKEVAKQQTAISAPPGPDSESEEPVSGADKENKPADEPRDPEERQFQVIKSRAFMQHEGPGIFHAYDSKWRLGTSDVVLSVNLKVTDGCKDIRDKLVAAVGNIEDPRQIKFWFMDPIGGSIGRPSLLGTGKIEYSSGSFDRYADHSKEWKVQDHPFYWSCRRIWIHIVDVADLPELPREEPPMPAQSEQSAPPPASATGGLANDNVPGPGSSDQIPPIPAPQPEDTPMSEPDEPDPEQLEGPPAESQASVPPTGNTEGNDAEMIEVDASARPDPPVDSVSSGVAGGDTEMGGITEENAPPVPVAAAEVAAPPPVDLPAEPAPPPVEERPPTPQPPPDEIYFFLKFFDPEKQTLEPKGSYIALKGARVESTIAKILALPTDRKVELFEEEELISTRPLRGRKSFAQNDLANTATIVYSFPLTTDQRNAIAARAVFADIQPYLVFRAKAFNFPSKMNGHFTHSYFSSQYYKGEIKNGHRHGHGYRIYHSGATYEGTFQLSQRHGHGLYTFQNGDTYDGDWVANQQHGNGTFIEAATGNTYVGGWKNDKKFGEGVTHWKNAQETERLCRICWEESADAAFYDCGHVVACLGCARQVENCPVCRKRVLSAMKLYYVA</sequence>
<dbReference type="InterPro" id="IPR008974">
    <property type="entry name" value="TRAF-like"/>
</dbReference>
<dbReference type="OrthoDB" id="294378at2759"/>
<dbReference type="Gene3D" id="2.20.110.10">
    <property type="entry name" value="Histone H3 K4-specific methyltransferase SET7/9 N-terminal domain"/>
    <property type="match status" value="1"/>
</dbReference>
<keyword evidence="5" id="KW-0862">Zinc</keyword>
<dbReference type="Gene3D" id="3.90.70.10">
    <property type="entry name" value="Cysteine proteinases"/>
    <property type="match status" value="1"/>
</dbReference>
<dbReference type="Gene3D" id="3.30.40.10">
    <property type="entry name" value="Zinc/RING finger domain, C3HC4 (zinc finger)"/>
    <property type="match status" value="1"/>
</dbReference>
<dbReference type="Pfam" id="PF02493">
    <property type="entry name" value="MORN"/>
    <property type="match status" value="4"/>
</dbReference>
<dbReference type="EMBL" id="MU005595">
    <property type="protein sequence ID" value="KAF2680580.1"/>
    <property type="molecule type" value="Genomic_DNA"/>
</dbReference>
<evidence type="ECO:0000259" key="8">
    <source>
        <dbReference type="PROSITE" id="PS50144"/>
    </source>
</evidence>
<feature type="domain" description="MATH" evidence="8">
    <location>
        <begin position="259"/>
        <end position="452"/>
    </location>
</feature>
<reference evidence="9" key="1">
    <citation type="journal article" date="2020" name="Stud. Mycol.">
        <title>101 Dothideomycetes genomes: a test case for predicting lifestyles and emergence of pathogens.</title>
        <authorList>
            <person name="Haridas S."/>
            <person name="Albert R."/>
            <person name="Binder M."/>
            <person name="Bloem J."/>
            <person name="Labutti K."/>
            <person name="Salamov A."/>
            <person name="Andreopoulos B."/>
            <person name="Baker S."/>
            <person name="Barry K."/>
            <person name="Bills G."/>
            <person name="Bluhm B."/>
            <person name="Cannon C."/>
            <person name="Castanera R."/>
            <person name="Culley D."/>
            <person name="Daum C."/>
            <person name="Ezra D."/>
            <person name="Gonzalez J."/>
            <person name="Henrissat B."/>
            <person name="Kuo A."/>
            <person name="Liang C."/>
            <person name="Lipzen A."/>
            <person name="Lutzoni F."/>
            <person name="Magnuson J."/>
            <person name="Mondo S."/>
            <person name="Nolan M."/>
            <person name="Ohm R."/>
            <person name="Pangilinan J."/>
            <person name="Park H.-J."/>
            <person name="Ramirez L."/>
            <person name="Alfaro M."/>
            <person name="Sun H."/>
            <person name="Tritt A."/>
            <person name="Yoshinaga Y."/>
            <person name="Zwiers L.-H."/>
            <person name="Turgeon B."/>
            <person name="Goodwin S."/>
            <person name="Spatafora J."/>
            <person name="Crous P."/>
            <person name="Grigoriev I."/>
        </authorList>
    </citation>
    <scope>NUCLEOTIDE SEQUENCE</scope>
    <source>
        <strain evidence="9">CBS 122367</strain>
    </source>
</reference>
<evidence type="ECO:0000259" key="7">
    <source>
        <dbReference type="PROSITE" id="PS50089"/>
    </source>
</evidence>
<dbReference type="Pfam" id="PF12436">
    <property type="entry name" value="USP7_ICP0_bdg"/>
    <property type="match status" value="1"/>
</dbReference>
<feature type="compositionally biased region" description="Pro residues" evidence="6">
    <location>
        <begin position="173"/>
        <end position="191"/>
    </location>
</feature>
<feature type="compositionally biased region" description="Basic and acidic residues" evidence="6">
    <location>
        <begin position="816"/>
        <end position="831"/>
    </location>
</feature>
<feature type="compositionally biased region" description="Pro residues" evidence="6">
    <location>
        <begin position="35"/>
        <end position="45"/>
    </location>
</feature>
<dbReference type="GO" id="GO:0140096">
    <property type="term" value="F:catalytic activity, acting on a protein"/>
    <property type="evidence" value="ECO:0007669"/>
    <property type="project" value="UniProtKB-ARBA"/>
</dbReference>
<keyword evidence="5" id="KW-0479">Metal-binding</keyword>
<dbReference type="PANTHER" id="PTHR23084">
    <property type="entry name" value="PHOSPHATIDYLINOSITOL-4-PHOSPHATE 5-KINASE RELATED"/>
    <property type="match status" value="1"/>
</dbReference>
<organism evidence="9 10">
    <name type="scientific">Lentithecium fluviatile CBS 122367</name>
    <dbReference type="NCBI Taxonomy" id="1168545"/>
    <lineage>
        <taxon>Eukaryota</taxon>
        <taxon>Fungi</taxon>
        <taxon>Dikarya</taxon>
        <taxon>Ascomycota</taxon>
        <taxon>Pezizomycotina</taxon>
        <taxon>Dothideomycetes</taxon>
        <taxon>Pleosporomycetidae</taxon>
        <taxon>Pleosporales</taxon>
        <taxon>Massarineae</taxon>
        <taxon>Lentitheciaceae</taxon>
        <taxon>Lentithecium</taxon>
    </lineage>
</organism>
<dbReference type="Pfam" id="PF13920">
    <property type="entry name" value="zf-C3HC4_3"/>
    <property type="match status" value="1"/>
</dbReference>
<dbReference type="InterPro" id="IPR038765">
    <property type="entry name" value="Papain-like_cys_pep_sf"/>
</dbReference>
<feature type="region of interest" description="Disordered" evidence="6">
    <location>
        <begin position="794"/>
        <end position="831"/>
    </location>
</feature>
<name>A0A6G1IRH9_9PLEO</name>
<feature type="compositionally biased region" description="Basic and acidic residues" evidence="6">
    <location>
        <begin position="319"/>
        <end position="339"/>
    </location>
</feature>
<feature type="domain" description="RING-type" evidence="7">
    <location>
        <begin position="1353"/>
        <end position="1388"/>
    </location>
</feature>
<gene>
    <name evidence="9" type="ORF">K458DRAFT_479751</name>
</gene>
<proteinExistence type="predicted"/>
<protein>
    <recommendedName>
        <fullName evidence="11">RING-type domain-containing protein</fullName>
    </recommendedName>
</protein>
<evidence type="ECO:0000313" key="9">
    <source>
        <dbReference type="EMBL" id="KAF2680580.1"/>
    </source>
</evidence>
<dbReference type="GO" id="GO:0005737">
    <property type="term" value="C:cytoplasm"/>
    <property type="evidence" value="ECO:0007669"/>
    <property type="project" value="UniProtKB-SubCell"/>
</dbReference>
<dbReference type="InterPro" id="IPR001841">
    <property type="entry name" value="Znf_RING"/>
</dbReference>
<keyword evidence="10" id="KW-1185">Reference proteome</keyword>
<evidence type="ECO:0008006" key="11">
    <source>
        <dbReference type="Google" id="ProtNLM"/>
    </source>
</evidence>
<dbReference type="Gene3D" id="3.10.20.90">
    <property type="entry name" value="Phosphatidylinositol 3-kinase Catalytic Subunit, Chain A, domain 1"/>
    <property type="match status" value="1"/>
</dbReference>
<dbReference type="PROSITE" id="PS50144">
    <property type="entry name" value="MATH"/>
    <property type="match status" value="1"/>
</dbReference>
<dbReference type="SUPFAM" id="SSF49599">
    <property type="entry name" value="TRAF domain-like"/>
    <property type="match status" value="1"/>
</dbReference>
<dbReference type="GO" id="GO:0008270">
    <property type="term" value="F:zinc ion binding"/>
    <property type="evidence" value="ECO:0007669"/>
    <property type="project" value="UniProtKB-KW"/>
</dbReference>